<sequence length="69" mass="7880">MYTALIHVLIYKSRSQRHSLSMIGSGRPTTAKYTELRNIPRHGKSASPVLPLFRLLFQTPDGEIWTVKI</sequence>
<dbReference type="Proteomes" id="UP001162164">
    <property type="component" value="Unassembled WGS sequence"/>
</dbReference>
<comment type="caution">
    <text evidence="1">The sequence shown here is derived from an EMBL/GenBank/DDBJ whole genome shotgun (WGS) entry which is preliminary data.</text>
</comment>
<evidence type="ECO:0000313" key="2">
    <source>
        <dbReference type="Proteomes" id="UP001162164"/>
    </source>
</evidence>
<dbReference type="EMBL" id="JAPWTJ010000071">
    <property type="protein sequence ID" value="KAJ8983513.1"/>
    <property type="molecule type" value="Genomic_DNA"/>
</dbReference>
<accession>A0ABQ9K1P4</accession>
<reference evidence="1" key="1">
    <citation type="journal article" date="2023" name="Insect Mol. Biol.">
        <title>Genome sequencing provides insights into the evolution of gene families encoding plant cell wall-degrading enzymes in longhorned beetles.</title>
        <authorList>
            <person name="Shin N.R."/>
            <person name="Okamura Y."/>
            <person name="Kirsch R."/>
            <person name="Pauchet Y."/>
        </authorList>
    </citation>
    <scope>NUCLEOTIDE SEQUENCE</scope>
    <source>
        <strain evidence="1">MMC_N1</strain>
    </source>
</reference>
<evidence type="ECO:0000313" key="1">
    <source>
        <dbReference type="EMBL" id="KAJ8983513.1"/>
    </source>
</evidence>
<proteinExistence type="predicted"/>
<protein>
    <submittedName>
        <fullName evidence="1">Uncharacterized protein</fullName>
    </submittedName>
</protein>
<gene>
    <name evidence="1" type="ORF">NQ317_012004</name>
</gene>
<organism evidence="1 2">
    <name type="scientific">Molorchus minor</name>
    <dbReference type="NCBI Taxonomy" id="1323400"/>
    <lineage>
        <taxon>Eukaryota</taxon>
        <taxon>Metazoa</taxon>
        <taxon>Ecdysozoa</taxon>
        <taxon>Arthropoda</taxon>
        <taxon>Hexapoda</taxon>
        <taxon>Insecta</taxon>
        <taxon>Pterygota</taxon>
        <taxon>Neoptera</taxon>
        <taxon>Endopterygota</taxon>
        <taxon>Coleoptera</taxon>
        <taxon>Polyphaga</taxon>
        <taxon>Cucujiformia</taxon>
        <taxon>Chrysomeloidea</taxon>
        <taxon>Cerambycidae</taxon>
        <taxon>Lamiinae</taxon>
        <taxon>Monochamini</taxon>
        <taxon>Molorchus</taxon>
    </lineage>
</organism>
<name>A0ABQ9K1P4_9CUCU</name>
<keyword evidence="2" id="KW-1185">Reference proteome</keyword>